<dbReference type="EMBL" id="CP054056">
    <property type="protein sequence ID" value="QKJ25030.1"/>
    <property type="molecule type" value="Genomic_DNA"/>
</dbReference>
<dbReference type="AlphaFoldDB" id="A0A7D4QB62"/>
<protein>
    <submittedName>
        <fullName evidence="3">CpaF family protein</fullName>
    </submittedName>
</protein>
<dbReference type="InterPro" id="IPR027417">
    <property type="entry name" value="P-loop_NTPase"/>
</dbReference>
<dbReference type="InterPro" id="IPR050921">
    <property type="entry name" value="T4SS_GSP_E_ATPase"/>
</dbReference>
<evidence type="ECO:0000259" key="2">
    <source>
        <dbReference type="Pfam" id="PF00437"/>
    </source>
</evidence>
<organism evidence="3 4">
    <name type="scientific">Aquiluna borgnonia</name>
    <dbReference type="NCBI Taxonomy" id="2499157"/>
    <lineage>
        <taxon>Bacteria</taxon>
        <taxon>Bacillati</taxon>
        <taxon>Actinomycetota</taxon>
        <taxon>Actinomycetes</taxon>
        <taxon>Micrococcales</taxon>
        <taxon>Microbacteriaceae</taxon>
        <taxon>Luna cluster</taxon>
        <taxon>Luna-1 subcluster</taxon>
        <taxon>Aquiluna</taxon>
    </lineage>
</organism>
<dbReference type="RefSeq" id="WP_173493327.1">
    <property type="nucleotide sequence ID" value="NZ_CP054056.1"/>
</dbReference>
<proteinExistence type="inferred from homology"/>
<name>A0A7D4QB62_9MICO</name>
<dbReference type="Proteomes" id="UP000501003">
    <property type="component" value="Chromosome"/>
</dbReference>
<dbReference type="SUPFAM" id="SSF52540">
    <property type="entry name" value="P-loop containing nucleoside triphosphate hydrolases"/>
    <property type="match status" value="1"/>
</dbReference>
<keyword evidence="4" id="KW-1185">Reference proteome</keyword>
<reference evidence="3 4" key="1">
    <citation type="submission" date="2020-05" db="EMBL/GenBank/DDBJ databases">
        <title>Aquirufa sp. strain 15G-AUS-rot a new Aquirufa species.</title>
        <authorList>
            <person name="Pitt A."/>
            <person name="Hahn M.W."/>
        </authorList>
    </citation>
    <scope>NUCLEOTIDE SEQUENCE [LARGE SCALE GENOMIC DNA]</scope>
    <source>
        <strain evidence="3 4">15G-AUS-rot</strain>
    </source>
</reference>
<accession>A0A7D4QB62</accession>
<dbReference type="Gene3D" id="3.40.50.300">
    <property type="entry name" value="P-loop containing nucleotide triphosphate hydrolases"/>
    <property type="match status" value="1"/>
</dbReference>
<dbReference type="CDD" id="cd01130">
    <property type="entry name" value="VirB11-like_ATPase"/>
    <property type="match status" value="1"/>
</dbReference>
<dbReference type="KEGG" id="aqg:HRU87_02175"/>
<evidence type="ECO:0000256" key="1">
    <source>
        <dbReference type="ARBA" id="ARBA00006611"/>
    </source>
</evidence>
<evidence type="ECO:0000313" key="4">
    <source>
        <dbReference type="Proteomes" id="UP000501003"/>
    </source>
</evidence>
<dbReference type="PANTHER" id="PTHR30486:SF6">
    <property type="entry name" value="TYPE IV PILUS RETRACTATION ATPASE PILT"/>
    <property type="match status" value="1"/>
</dbReference>
<feature type="domain" description="Bacterial type II secretion system protein E" evidence="2">
    <location>
        <begin position="56"/>
        <end position="307"/>
    </location>
</feature>
<dbReference type="GO" id="GO:0016887">
    <property type="term" value="F:ATP hydrolysis activity"/>
    <property type="evidence" value="ECO:0007669"/>
    <property type="project" value="InterPro"/>
</dbReference>
<evidence type="ECO:0000313" key="3">
    <source>
        <dbReference type="EMBL" id="QKJ25030.1"/>
    </source>
</evidence>
<sequence length="354" mass="39711">MEQIQRVVQRARDLIVSENFALSGAVSKALDLEAESALGPIAEAELEGLAMRELTGLGALQPFLDDPQIEEIWINRPNQIHYYSDNHHVVELPLSAAEIRNLTMRMLAHSGRRVDRLTPYVDATLRDGSRLHVVIPEITKHHWSINIRKFRYGRITLEKLHDFDAVTSEQLAKLKSAMQQRRSILIAGATQAGKTTLMSALLAELSPDERLVSCEDTFELMLEHEDWVAMQVRPQSAEGTREIGLRELVKQSLRMRPSRLVIGEVRGPEALDMLVALNSGIPGICTLHANSARQGLQKLLTLPLLAGENITESFLRPTILGAFDLVVFCRRDESGVRRVEEILEVSDEVLQRTP</sequence>
<dbReference type="Pfam" id="PF00437">
    <property type="entry name" value="T2SSE"/>
    <property type="match status" value="1"/>
</dbReference>
<dbReference type="InterPro" id="IPR001482">
    <property type="entry name" value="T2SS/T4SS_dom"/>
</dbReference>
<dbReference type="PANTHER" id="PTHR30486">
    <property type="entry name" value="TWITCHING MOTILITY PROTEIN PILT"/>
    <property type="match status" value="1"/>
</dbReference>
<comment type="similarity">
    <text evidence="1">Belongs to the GSP E family.</text>
</comment>
<gene>
    <name evidence="3" type="ORF">HRU87_02175</name>
</gene>
<dbReference type="Gene3D" id="3.30.450.380">
    <property type="match status" value="1"/>
</dbReference>